<keyword evidence="4" id="KW-1185">Reference proteome</keyword>
<sequence length="424" mass="45867">MGSDKAAEKAQGSLFILLLGWALLALYRTLGTLYLQLDRFSTFGIWGRRVEVSAEISYGNSSDSEHTPRICHLNNLTACRTGMSQTTFNRSAEGISGGNVVIWDGIEMVELDVGYRLGWKLVEGMTVTFNSILPLLPCLTQFKLTSFKLVSSAVSIAIQVNAGVRAASVFGLARNCALDIEAASLRISGLNIRGFAGLRTTACARETRQMLMDVGVATRVDGIEERAGCVAKMLKAGTTRGGVGSGGDGGLVAPVADGRRRAERPSCLISFSARSMHIAQTASIRWYVVYSLPALSSWAKLARAFGKLKLSATIYSKVPYLTLFLKCIETWLYGRAACTRRRHALTVDCGWNEEGGEHEGARMSWRGCGDVVECADWRWQSVCGRGVDDGAHRGRRQGTGEAARLEMAWVTTAAVDDDGGGGWK</sequence>
<dbReference type="EMBL" id="JAWWNJ010000071">
    <property type="protein sequence ID" value="KAK7007431.1"/>
    <property type="molecule type" value="Genomic_DNA"/>
</dbReference>
<dbReference type="EMBL" id="JAWWNJ010000071">
    <property type="protein sequence ID" value="KAK7007433.1"/>
    <property type="molecule type" value="Genomic_DNA"/>
</dbReference>
<evidence type="ECO:0000313" key="2">
    <source>
        <dbReference type="EMBL" id="KAK7007431.1"/>
    </source>
</evidence>
<dbReference type="EMBL" id="JAWWNJ010000071">
    <property type="protein sequence ID" value="KAK7007428.1"/>
    <property type="molecule type" value="Genomic_DNA"/>
</dbReference>
<accession>A0AAW0ADS0</accession>
<organism evidence="2 4">
    <name type="scientific">Favolaschia claudopus</name>
    <dbReference type="NCBI Taxonomy" id="2862362"/>
    <lineage>
        <taxon>Eukaryota</taxon>
        <taxon>Fungi</taxon>
        <taxon>Dikarya</taxon>
        <taxon>Basidiomycota</taxon>
        <taxon>Agaricomycotina</taxon>
        <taxon>Agaricomycetes</taxon>
        <taxon>Agaricomycetidae</taxon>
        <taxon>Agaricales</taxon>
        <taxon>Marasmiineae</taxon>
        <taxon>Mycenaceae</taxon>
        <taxon>Favolaschia</taxon>
    </lineage>
</organism>
<evidence type="ECO:0000313" key="1">
    <source>
        <dbReference type="EMBL" id="KAK7007428.1"/>
    </source>
</evidence>
<evidence type="ECO:0000313" key="3">
    <source>
        <dbReference type="EMBL" id="KAK7007433.1"/>
    </source>
</evidence>
<evidence type="ECO:0000313" key="4">
    <source>
        <dbReference type="Proteomes" id="UP001362999"/>
    </source>
</evidence>
<name>A0AAW0ADS0_9AGAR</name>
<reference evidence="2 4" key="1">
    <citation type="journal article" date="2024" name="J Genomics">
        <title>Draft genome sequencing and assembly of Favolaschia claudopus CIRM-BRFM 2984 isolated from oak limbs.</title>
        <authorList>
            <person name="Navarro D."/>
            <person name="Drula E."/>
            <person name="Chaduli D."/>
            <person name="Cazenave R."/>
            <person name="Ahrendt S."/>
            <person name="Wang J."/>
            <person name="Lipzen A."/>
            <person name="Daum C."/>
            <person name="Barry K."/>
            <person name="Grigoriev I.V."/>
            <person name="Favel A."/>
            <person name="Rosso M.N."/>
            <person name="Martin F."/>
        </authorList>
    </citation>
    <scope>NUCLEOTIDE SEQUENCE [LARGE SCALE GENOMIC DNA]</scope>
    <source>
        <strain evidence="2 4">CIRM-BRFM 2984</strain>
    </source>
</reference>
<dbReference type="Proteomes" id="UP001362999">
    <property type="component" value="Unassembled WGS sequence"/>
</dbReference>
<protein>
    <submittedName>
        <fullName evidence="2">Uncharacterized protein</fullName>
    </submittedName>
</protein>
<proteinExistence type="predicted"/>
<gene>
    <name evidence="1" type="ORF">R3P38DRAFT_2792851</name>
    <name evidence="2" type="ORF">R3P38DRAFT_3598455</name>
    <name evidence="3" type="ORF">R3P38DRAFT_3598460</name>
</gene>
<comment type="caution">
    <text evidence="2">The sequence shown here is derived from an EMBL/GenBank/DDBJ whole genome shotgun (WGS) entry which is preliminary data.</text>
</comment>
<dbReference type="AlphaFoldDB" id="A0AAW0ADS0"/>